<dbReference type="Pfam" id="PF01844">
    <property type="entry name" value="HNH"/>
    <property type="match status" value="1"/>
</dbReference>
<reference evidence="6 7" key="1">
    <citation type="submission" date="2018-06" db="EMBL/GenBank/DDBJ databases">
        <title>Spirosoma sp. HMF3257 Genome sequencing and assembly.</title>
        <authorList>
            <person name="Kang H."/>
            <person name="Cha I."/>
            <person name="Kim H."/>
            <person name="Kang J."/>
            <person name="Joh K."/>
        </authorList>
    </citation>
    <scope>NUCLEOTIDE SEQUENCE [LARGE SCALE GENOMIC DNA]</scope>
    <source>
        <strain evidence="6 7">HMF3257</strain>
    </source>
</reference>
<accession>A0A327NQ45</accession>
<keyword evidence="7" id="KW-1185">Reference proteome</keyword>
<sequence>MRKTQLFQLLAMPTIHKVKRPWVIQATKSNSRICQPLNGNIPTNFYRMADWRKLRERVLEKQPLCVHCKEKQRITLAQMVDHIKPIRSGGEPLDEANLMPLCHHCHQIKRGKERHQ</sequence>
<dbReference type="PANTHER" id="PTHR41286">
    <property type="entry name" value="HNH NUCLEASE YAJD-RELATED"/>
    <property type="match status" value="1"/>
</dbReference>
<comment type="caution">
    <text evidence="6">The sequence shown here is derived from an EMBL/GenBank/DDBJ whole genome shotgun (WGS) entry which is preliminary data.</text>
</comment>
<evidence type="ECO:0000256" key="4">
    <source>
        <dbReference type="ARBA" id="ARBA00040194"/>
    </source>
</evidence>
<keyword evidence="1" id="KW-0540">Nuclease</keyword>
<dbReference type="InterPro" id="IPR002711">
    <property type="entry name" value="HNH"/>
</dbReference>
<keyword evidence="2" id="KW-0378">Hydrolase</keyword>
<evidence type="ECO:0000313" key="6">
    <source>
        <dbReference type="EMBL" id="RAI76833.1"/>
    </source>
</evidence>
<feature type="domain" description="HNH nuclease" evidence="5">
    <location>
        <begin position="53"/>
        <end position="107"/>
    </location>
</feature>
<dbReference type="Gene3D" id="1.10.30.50">
    <property type="match status" value="1"/>
</dbReference>
<name>A0A327NQ45_9BACT</name>
<dbReference type="GO" id="GO:0005829">
    <property type="term" value="C:cytosol"/>
    <property type="evidence" value="ECO:0007669"/>
    <property type="project" value="TreeGrafter"/>
</dbReference>
<comment type="similarity">
    <text evidence="3">Belongs to the HNH nuclease family.</text>
</comment>
<dbReference type="SMART" id="SM00507">
    <property type="entry name" value="HNHc"/>
    <property type="match status" value="1"/>
</dbReference>
<protein>
    <recommendedName>
        <fullName evidence="4">Putative HNH nuclease YajD</fullName>
    </recommendedName>
</protein>
<dbReference type="GO" id="GO:0004519">
    <property type="term" value="F:endonuclease activity"/>
    <property type="evidence" value="ECO:0007669"/>
    <property type="project" value="InterPro"/>
</dbReference>
<dbReference type="GO" id="GO:0003676">
    <property type="term" value="F:nucleic acid binding"/>
    <property type="evidence" value="ECO:0007669"/>
    <property type="project" value="InterPro"/>
</dbReference>
<dbReference type="AlphaFoldDB" id="A0A327NQ45"/>
<evidence type="ECO:0000256" key="3">
    <source>
        <dbReference type="ARBA" id="ARBA00038412"/>
    </source>
</evidence>
<dbReference type="OrthoDB" id="962665at2"/>
<gene>
    <name evidence="6" type="ORF">HMF3257_26485</name>
</gene>
<dbReference type="CDD" id="cd00085">
    <property type="entry name" value="HNHc"/>
    <property type="match status" value="1"/>
</dbReference>
<evidence type="ECO:0000256" key="2">
    <source>
        <dbReference type="ARBA" id="ARBA00022801"/>
    </source>
</evidence>
<dbReference type="Proteomes" id="UP000249016">
    <property type="component" value="Unassembled WGS sequence"/>
</dbReference>
<dbReference type="PANTHER" id="PTHR41286:SF1">
    <property type="entry name" value="HNH NUCLEASE YAJD-RELATED"/>
    <property type="match status" value="1"/>
</dbReference>
<evidence type="ECO:0000313" key="7">
    <source>
        <dbReference type="Proteomes" id="UP000249016"/>
    </source>
</evidence>
<proteinExistence type="inferred from homology"/>
<organism evidence="6 7">
    <name type="scientific">Spirosoma telluris</name>
    <dbReference type="NCBI Taxonomy" id="2183553"/>
    <lineage>
        <taxon>Bacteria</taxon>
        <taxon>Pseudomonadati</taxon>
        <taxon>Bacteroidota</taxon>
        <taxon>Cytophagia</taxon>
        <taxon>Cytophagales</taxon>
        <taxon>Cytophagaceae</taxon>
        <taxon>Spirosoma</taxon>
    </lineage>
</organism>
<dbReference type="EMBL" id="QLII01000001">
    <property type="protein sequence ID" value="RAI76833.1"/>
    <property type="molecule type" value="Genomic_DNA"/>
</dbReference>
<evidence type="ECO:0000256" key="1">
    <source>
        <dbReference type="ARBA" id="ARBA00022722"/>
    </source>
</evidence>
<dbReference type="InterPro" id="IPR003615">
    <property type="entry name" value="HNH_nuc"/>
</dbReference>
<evidence type="ECO:0000259" key="5">
    <source>
        <dbReference type="SMART" id="SM00507"/>
    </source>
</evidence>
<dbReference type="GO" id="GO:0016787">
    <property type="term" value="F:hydrolase activity"/>
    <property type="evidence" value="ECO:0007669"/>
    <property type="project" value="UniProtKB-KW"/>
</dbReference>
<dbReference type="RefSeq" id="WP_111346868.1">
    <property type="nucleotide sequence ID" value="NZ_QLII01000001.1"/>
</dbReference>
<dbReference type="GO" id="GO:0008270">
    <property type="term" value="F:zinc ion binding"/>
    <property type="evidence" value="ECO:0007669"/>
    <property type="project" value="InterPro"/>
</dbReference>